<dbReference type="RefSeq" id="WP_184048768.1">
    <property type="nucleotide sequence ID" value="NZ_JACIGK010000052.1"/>
</dbReference>
<dbReference type="EMBL" id="JACIGK010000052">
    <property type="protein sequence ID" value="MBB4268130.1"/>
    <property type="molecule type" value="Genomic_DNA"/>
</dbReference>
<accession>A0A7W6WBA4</accession>
<protein>
    <submittedName>
        <fullName evidence="1">Uncharacterized protein</fullName>
    </submittedName>
</protein>
<evidence type="ECO:0000313" key="1">
    <source>
        <dbReference type="EMBL" id="MBB4268130.1"/>
    </source>
</evidence>
<dbReference type="AlphaFoldDB" id="A0A7W6WBA4"/>
<organism evidence="1 2">
    <name type="scientific">Roseospira visakhapatnamensis</name>
    <dbReference type="NCBI Taxonomy" id="390880"/>
    <lineage>
        <taxon>Bacteria</taxon>
        <taxon>Pseudomonadati</taxon>
        <taxon>Pseudomonadota</taxon>
        <taxon>Alphaproteobacteria</taxon>
        <taxon>Rhodospirillales</taxon>
        <taxon>Rhodospirillaceae</taxon>
        <taxon>Roseospira</taxon>
    </lineage>
</organism>
<evidence type="ECO:0000313" key="2">
    <source>
        <dbReference type="Proteomes" id="UP000554286"/>
    </source>
</evidence>
<sequence length="102" mass="10689">MSAPAMVREALRLLNEGLPATAQFCAYDAGTSAGEALAPSAACPFDSQVFPALAAAWERGRSQTIAFQAGRVRRQTGRRLARLSLPVGGTTHAAHTHPEDSA</sequence>
<name>A0A7W6WBA4_9PROT</name>
<keyword evidence="2" id="KW-1185">Reference proteome</keyword>
<comment type="caution">
    <text evidence="1">The sequence shown here is derived from an EMBL/GenBank/DDBJ whole genome shotgun (WGS) entry which is preliminary data.</text>
</comment>
<proteinExistence type="predicted"/>
<gene>
    <name evidence="1" type="ORF">GGD89_003785</name>
</gene>
<dbReference type="Proteomes" id="UP000554286">
    <property type="component" value="Unassembled WGS sequence"/>
</dbReference>
<reference evidence="1 2" key="1">
    <citation type="submission" date="2020-08" db="EMBL/GenBank/DDBJ databases">
        <title>Genome sequencing of Purple Non-Sulfur Bacteria from various extreme environments.</title>
        <authorList>
            <person name="Mayer M."/>
        </authorList>
    </citation>
    <scope>NUCLEOTIDE SEQUENCE [LARGE SCALE GENOMIC DNA]</scope>
    <source>
        <strain evidence="1 2">JA131</strain>
    </source>
</reference>